<dbReference type="Proteomes" id="UP000053260">
    <property type="component" value="Unassembled WGS sequence"/>
</dbReference>
<dbReference type="GO" id="GO:0030077">
    <property type="term" value="C:plasma membrane light-harvesting complex"/>
    <property type="evidence" value="ECO:0007669"/>
    <property type="project" value="InterPro"/>
</dbReference>
<sequence length="189" mass="20028">MTAYMRASEIAKKPVVTLAGDDLGQVKDLVFDASTGSIRCFTLAGRGLLAGPLHRALLWRNVHALGPHAVMVRDESALEKDDRAARFGATEPGGGNVLGVAITTRSGERLGTVTDAVVETGRTPVVAGYEIETDEHRRVLLPVAGPVTVSGERVLVPDATAQYRAGDLSGFGTAAESLRVRLQQDSHEE</sequence>
<dbReference type="InterPro" id="IPR011033">
    <property type="entry name" value="PRC_barrel-like_sf"/>
</dbReference>
<dbReference type="OrthoDB" id="4862540at2"/>
<dbReference type="Gene3D" id="3.90.50.10">
    <property type="entry name" value="Photosynthetic Reaction Center, subunit H, domain 2"/>
    <property type="match status" value="1"/>
</dbReference>
<name>A0A101UYS6_9ACTN</name>
<dbReference type="AlphaFoldDB" id="A0A101UYS6"/>
<dbReference type="InterPro" id="IPR014747">
    <property type="entry name" value="Bac_photo_RC_H_C"/>
</dbReference>
<dbReference type="RefSeq" id="WP_067023322.1">
    <property type="nucleotide sequence ID" value="NZ_KQ949086.1"/>
</dbReference>
<feature type="domain" description="PRC-barrel" evidence="1">
    <location>
        <begin position="96"/>
        <end position="157"/>
    </location>
</feature>
<dbReference type="InterPro" id="IPR027275">
    <property type="entry name" value="PRC-brl_dom"/>
</dbReference>
<proteinExistence type="predicted"/>
<organism evidence="2 3">
    <name type="scientific">Streptomyces dysideae</name>
    <dbReference type="NCBI Taxonomy" id="909626"/>
    <lineage>
        <taxon>Bacteria</taxon>
        <taxon>Bacillati</taxon>
        <taxon>Actinomycetota</taxon>
        <taxon>Actinomycetes</taxon>
        <taxon>Kitasatosporales</taxon>
        <taxon>Streptomycetaceae</taxon>
        <taxon>Streptomyces</taxon>
    </lineage>
</organism>
<dbReference type="SUPFAM" id="SSF50346">
    <property type="entry name" value="PRC-barrel domain"/>
    <property type="match status" value="2"/>
</dbReference>
<gene>
    <name evidence="2" type="ORF">AQJ91_19955</name>
</gene>
<accession>A0A101UYS6</accession>
<dbReference type="GO" id="GO:0019684">
    <property type="term" value="P:photosynthesis, light reaction"/>
    <property type="evidence" value="ECO:0007669"/>
    <property type="project" value="InterPro"/>
</dbReference>
<protein>
    <submittedName>
        <fullName evidence="2">PRC-barrel domain protein</fullName>
    </submittedName>
</protein>
<keyword evidence="3" id="KW-1185">Reference proteome</keyword>
<evidence type="ECO:0000313" key="3">
    <source>
        <dbReference type="Proteomes" id="UP000053260"/>
    </source>
</evidence>
<dbReference type="STRING" id="909626.AQJ91_19955"/>
<dbReference type="Pfam" id="PF05239">
    <property type="entry name" value="PRC"/>
    <property type="match status" value="2"/>
</dbReference>
<comment type="caution">
    <text evidence="2">The sequence shown here is derived from an EMBL/GenBank/DDBJ whole genome shotgun (WGS) entry which is preliminary data.</text>
</comment>
<dbReference type="EMBL" id="LMXB01000053">
    <property type="protein sequence ID" value="KUO19256.1"/>
    <property type="molecule type" value="Genomic_DNA"/>
</dbReference>
<evidence type="ECO:0000313" key="2">
    <source>
        <dbReference type="EMBL" id="KUO19256.1"/>
    </source>
</evidence>
<evidence type="ECO:0000259" key="1">
    <source>
        <dbReference type="Pfam" id="PF05239"/>
    </source>
</evidence>
<dbReference type="Gene3D" id="2.30.30.240">
    <property type="entry name" value="PRC-barrel domain"/>
    <property type="match status" value="1"/>
</dbReference>
<feature type="domain" description="PRC-barrel" evidence="1">
    <location>
        <begin position="5"/>
        <end position="54"/>
    </location>
</feature>
<reference evidence="2 3" key="1">
    <citation type="submission" date="2015-10" db="EMBL/GenBank/DDBJ databases">
        <title>Draft genome sequence of Streptomyces sp. RV15, isolated from a marine sponge.</title>
        <authorList>
            <person name="Ruckert C."/>
            <person name="Abdelmohsen U.R."/>
            <person name="Winkler A."/>
            <person name="Hentschel U."/>
            <person name="Kalinowski J."/>
            <person name="Kampfer P."/>
            <person name="Glaeser S."/>
        </authorList>
    </citation>
    <scope>NUCLEOTIDE SEQUENCE [LARGE SCALE GENOMIC DNA]</scope>
    <source>
        <strain evidence="2 3">RV15</strain>
    </source>
</reference>